<keyword evidence="6 7" id="KW-0472">Membrane</keyword>
<evidence type="ECO:0000256" key="6">
    <source>
        <dbReference type="ARBA" id="ARBA00023136"/>
    </source>
</evidence>
<dbReference type="Proteomes" id="UP000027936">
    <property type="component" value="Unassembled WGS sequence"/>
</dbReference>
<dbReference type="RefSeq" id="WP_035192540.1">
    <property type="nucleotide sequence ID" value="NZ_JJRY01000001.1"/>
</dbReference>
<accession>A0A072NRA2</accession>
<comment type="subcellular location">
    <subcellularLocation>
        <location evidence="1">Cell membrane</location>
        <topology evidence="1">Multi-pass membrane protein</topology>
    </subcellularLocation>
</comment>
<keyword evidence="3 7" id="KW-1003">Cell membrane</keyword>
<dbReference type="SUPFAM" id="SSF53649">
    <property type="entry name" value="Alkaline phosphatase-like"/>
    <property type="match status" value="1"/>
</dbReference>
<evidence type="ECO:0000313" key="14">
    <source>
        <dbReference type="Proteomes" id="UP000027936"/>
    </source>
</evidence>
<evidence type="ECO:0000259" key="12">
    <source>
        <dbReference type="Pfam" id="PF00884"/>
    </source>
</evidence>
<evidence type="ECO:0000313" key="13">
    <source>
        <dbReference type="EMBL" id="KEF40189.1"/>
    </source>
</evidence>
<evidence type="ECO:0000256" key="10">
    <source>
        <dbReference type="PIRSR" id="PIRSR005091-3"/>
    </source>
</evidence>
<proteinExistence type="inferred from homology"/>
<dbReference type="CDD" id="cd16015">
    <property type="entry name" value="LTA_synthase"/>
    <property type="match status" value="1"/>
</dbReference>
<sequence>MKGLLAKVKNFRPSSEEKFLIATVVLLWLKSYLISRFIFDLSLENAVEEFILFINPLGPILLLFLFAFAFRRKLSRRGILIGSFIFTFITYANLVYYRFFNDFITIPVLFQVKNFGDLGGSAFELMKPTDILLFVDIIVLAFIARKKEIKIITFQKPAQRVLMLLSVGLLIFNVLLAETQRPQLLTRTFDREMLVKYLGVYNYHMYDLFMHSKASAQRAFAEGSDIIEVENYVNDGIVQDNEMTGIAKGKNVILISLESFQNWLINYEVDGQPVTPFLNELVKDSLYFDNFYHQTGQGKTSDAEFLNDNSLYPLPSGAVYTQNAQNKFYALPEILKNNGYTTASLHGNNKSFWNRDLMYKALGYDHFFDETYYNVTEENSINYGLKDIPFFEQSIPLLQSLPQPFHAKMITLTNHFPYILDDADVMIPRLQTGDGSVDRYVQTARYLDESLKIFFEQLKTSGLYDNTIVVMYGDHYGISENHNKAMAQVIGKEITPDVHVELQKVPFIVHIPGVEGKTLHTIGGQIDVKPTILDLLGIDPGKDIEFGDSLFSETRKDFIAFRDGSFVTKNFIYTKGTCYTKGTGLPADQLFCEPQKEMVEYELALSDKVIQRDLLRFLNEPIENLKK</sequence>
<feature type="binding site" evidence="10">
    <location>
        <position position="258"/>
    </location>
    <ligand>
        <name>Mn(2+)</name>
        <dbReference type="ChEBI" id="CHEBI:29035"/>
    </ligand>
</feature>
<gene>
    <name evidence="13" type="ORF">M670_00207</name>
</gene>
<dbReference type="Pfam" id="PF00884">
    <property type="entry name" value="Sulfatase"/>
    <property type="match status" value="1"/>
</dbReference>
<feature type="binding site" evidence="10">
    <location>
        <position position="475"/>
    </location>
    <ligand>
        <name>Mn(2+)</name>
        <dbReference type="ChEBI" id="CHEBI:29035"/>
    </ligand>
</feature>
<feature type="transmembrane region" description="Helical" evidence="11">
    <location>
        <begin position="79"/>
        <end position="99"/>
    </location>
</feature>
<evidence type="ECO:0000256" key="11">
    <source>
        <dbReference type="SAM" id="Phobius"/>
    </source>
</evidence>
<feature type="active site" evidence="8">
    <location>
        <position position="300"/>
    </location>
</feature>
<organism evidence="13 14">
    <name type="scientific">Schinkia azotoformans MEV2011</name>
    <dbReference type="NCBI Taxonomy" id="1348973"/>
    <lineage>
        <taxon>Bacteria</taxon>
        <taxon>Bacillati</taxon>
        <taxon>Bacillota</taxon>
        <taxon>Bacilli</taxon>
        <taxon>Bacillales</taxon>
        <taxon>Bacillaceae</taxon>
        <taxon>Calidifontibacillus/Schinkia group</taxon>
        <taxon>Schinkia</taxon>
    </lineage>
</organism>
<dbReference type="PATRIC" id="fig|1348973.3.peg.198"/>
<dbReference type="PIRSF" id="PIRSF005091">
    <property type="entry name" value="Mmb_sulf_HI1246"/>
    <property type="match status" value="1"/>
</dbReference>
<evidence type="ECO:0000256" key="9">
    <source>
        <dbReference type="PIRSR" id="PIRSR005091-2"/>
    </source>
</evidence>
<evidence type="ECO:0000256" key="2">
    <source>
        <dbReference type="ARBA" id="ARBA00009983"/>
    </source>
</evidence>
<evidence type="ECO:0000256" key="4">
    <source>
        <dbReference type="ARBA" id="ARBA00022692"/>
    </source>
</evidence>
<dbReference type="GO" id="GO:0016740">
    <property type="term" value="F:transferase activity"/>
    <property type="evidence" value="ECO:0007669"/>
    <property type="project" value="UniProtKB-KW"/>
</dbReference>
<dbReference type="GO" id="GO:0046872">
    <property type="term" value="F:metal ion binding"/>
    <property type="evidence" value="ECO:0007669"/>
    <property type="project" value="UniProtKB-KW"/>
</dbReference>
<comment type="similarity">
    <text evidence="2 7">Belongs to the LTA synthase family.</text>
</comment>
<evidence type="ECO:0000256" key="8">
    <source>
        <dbReference type="PIRSR" id="PIRSR005091-1"/>
    </source>
</evidence>
<dbReference type="PANTHER" id="PTHR47371">
    <property type="entry name" value="LIPOTEICHOIC ACID SYNTHASE"/>
    <property type="match status" value="1"/>
</dbReference>
<dbReference type="Gene3D" id="3.40.720.10">
    <property type="entry name" value="Alkaline Phosphatase, subunit A"/>
    <property type="match status" value="1"/>
</dbReference>
<evidence type="ECO:0000256" key="3">
    <source>
        <dbReference type="ARBA" id="ARBA00022475"/>
    </source>
</evidence>
<dbReference type="InterPro" id="IPR050448">
    <property type="entry name" value="OpgB/LTA_synthase_biosynth"/>
</dbReference>
<evidence type="ECO:0000256" key="5">
    <source>
        <dbReference type="ARBA" id="ARBA00022989"/>
    </source>
</evidence>
<feature type="binding site" evidence="9">
    <location>
        <position position="415"/>
    </location>
    <ligand>
        <name>substrate</name>
    </ligand>
</feature>
<feature type="binding site" evidence="10">
    <location>
        <position position="300"/>
    </location>
    <ligand>
        <name>Mn(2+)</name>
        <dbReference type="ChEBI" id="CHEBI:29035"/>
    </ligand>
</feature>
<feature type="transmembrane region" description="Helical" evidence="11">
    <location>
        <begin position="157"/>
        <end position="177"/>
    </location>
</feature>
<comment type="caution">
    <text evidence="13">The sequence shown here is derived from an EMBL/GenBank/DDBJ whole genome shotgun (WGS) entry which is preliminary data.</text>
</comment>
<keyword evidence="9" id="KW-0464">Manganese</keyword>
<dbReference type="InterPro" id="IPR000917">
    <property type="entry name" value="Sulfatase_N"/>
</dbReference>
<dbReference type="InterPro" id="IPR012160">
    <property type="entry name" value="LtaS-like"/>
</dbReference>
<evidence type="ECO:0000256" key="7">
    <source>
        <dbReference type="PIRNR" id="PIRNR005091"/>
    </source>
</evidence>
<name>A0A072NRA2_SCHAZ</name>
<evidence type="ECO:0000256" key="1">
    <source>
        <dbReference type="ARBA" id="ARBA00004651"/>
    </source>
</evidence>
<dbReference type="PANTHER" id="PTHR47371:SF1">
    <property type="entry name" value="LIPOTEICHOIC ACID SYNTHASE-LIKE YQGS"/>
    <property type="match status" value="1"/>
</dbReference>
<dbReference type="Gene3D" id="3.30.1120.170">
    <property type="match status" value="1"/>
</dbReference>
<feature type="domain" description="Sulfatase N-terminal" evidence="12">
    <location>
        <begin position="250"/>
        <end position="538"/>
    </location>
</feature>
<feature type="binding site" evidence="10">
    <location>
        <position position="474"/>
    </location>
    <ligand>
        <name>Mn(2+)</name>
        <dbReference type="ChEBI" id="CHEBI:29035"/>
    </ligand>
</feature>
<feature type="transmembrane region" description="Helical" evidence="11">
    <location>
        <begin position="125"/>
        <end position="145"/>
    </location>
</feature>
<dbReference type="AlphaFoldDB" id="A0A072NRA2"/>
<dbReference type="EMBL" id="JJRY01000001">
    <property type="protein sequence ID" value="KEF40189.1"/>
    <property type="molecule type" value="Genomic_DNA"/>
</dbReference>
<dbReference type="OrthoDB" id="5901192at2"/>
<keyword evidence="13" id="KW-0808">Transferase</keyword>
<dbReference type="GO" id="GO:0005886">
    <property type="term" value="C:plasma membrane"/>
    <property type="evidence" value="ECO:0007669"/>
    <property type="project" value="UniProtKB-SubCell"/>
</dbReference>
<keyword evidence="5 11" id="KW-1133">Transmembrane helix</keyword>
<feature type="transmembrane region" description="Helical" evidence="11">
    <location>
        <begin position="20"/>
        <end position="38"/>
    </location>
</feature>
<protein>
    <submittedName>
        <fullName evidence="13">Phosphoglycerol transferase family protein, alkaline phosphatase superfamily</fullName>
    </submittedName>
</protein>
<reference evidence="13 14" key="1">
    <citation type="submission" date="2014-04" db="EMBL/GenBank/DDBJ databases">
        <title>Draft genome sequence of Bacillus azotoformans MEV2011, a (co-) denitrifying strain unable to grow in the presence of oxygen.</title>
        <authorList>
            <person name="Nielsen M."/>
            <person name="Schreiber L."/>
            <person name="Finster K."/>
            <person name="Schramm A."/>
        </authorList>
    </citation>
    <scope>NUCLEOTIDE SEQUENCE [LARGE SCALE GENOMIC DNA]</scope>
    <source>
        <strain evidence="13 14">MEV2011</strain>
    </source>
</reference>
<keyword evidence="9" id="KW-0479">Metal-binding</keyword>
<feature type="transmembrane region" description="Helical" evidence="11">
    <location>
        <begin position="50"/>
        <end position="70"/>
    </location>
</feature>
<dbReference type="InterPro" id="IPR017850">
    <property type="entry name" value="Alkaline_phosphatase_core_sf"/>
</dbReference>
<keyword evidence="4 11" id="KW-0812">Transmembrane</keyword>